<evidence type="ECO:0000256" key="1">
    <source>
        <dbReference type="ARBA" id="ARBA00004141"/>
    </source>
</evidence>
<feature type="transmembrane region" description="Helical" evidence="8">
    <location>
        <begin position="47"/>
        <end position="66"/>
    </location>
</feature>
<dbReference type="GO" id="GO:0016740">
    <property type="term" value="F:transferase activity"/>
    <property type="evidence" value="ECO:0007669"/>
    <property type="project" value="UniProtKB-KW"/>
</dbReference>
<protein>
    <submittedName>
        <fullName evidence="10">Sugar transferase</fullName>
    </submittedName>
</protein>
<evidence type="ECO:0000256" key="5">
    <source>
        <dbReference type="ARBA" id="ARBA00022989"/>
    </source>
</evidence>
<evidence type="ECO:0000256" key="2">
    <source>
        <dbReference type="ARBA" id="ARBA00006464"/>
    </source>
</evidence>
<organism evidence="10 11">
    <name type="scientific">Myceligenerans indicum</name>
    <dbReference type="NCBI Taxonomy" id="2593663"/>
    <lineage>
        <taxon>Bacteria</taxon>
        <taxon>Bacillati</taxon>
        <taxon>Actinomycetota</taxon>
        <taxon>Actinomycetes</taxon>
        <taxon>Micrococcales</taxon>
        <taxon>Promicromonosporaceae</taxon>
        <taxon>Myceligenerans</taxon>
    </lineage>
</organism>
<evidence type="ECO:0000259" key="9">
    <source>
        <dbReference type="Pfam" id="PF02397"/>
    </source>
</evidence>
<dbReference type="NCBIfam" id="TIGR03025">
    <property type="entry name" value="EPS_sugtrans"/>
    <property type="match status" value="1"/>
</dbReference>
<feature type="region of interest" description="Disordered" evidence="7">
    <location>
        <begin position="1"/>
        <end position="20"/>
    </location>
</feature>
<keyword evidence="5 8" id="KW-1133">Transmembrane helix</keyword>
<comment type="similarity">
    <text evidence="2">Belongs to the bacterial sugar transferase family.</text>
</comment>
<evidence type="ECO:0000256" key="3">
    <source>
        <dbReference type="ARBA" id="ARBA00022679"/>
    </source>
</evidence>
<feature type="domain" description="Bacterial sugar transferase" evidence="9">
    <location>
        <begin position="311"/>
        <end position="498"/>
    </location>
</feature>
<feature type="transmembrane region" description="Helical" evidence="8">
    <location>
        <begin position="317"/>
        <end position="339"/>
    </location>
</feature>
<feature type="transmembrane region" description="Helical" evidence="8">
    <location>
        <begin position="141"/>
        <end position="160"/>
    </location>
</feature>
<sequence length="504" mass="54239">MAKAPALSSRSTAPQEATSPSIISRAAATADRILPGRAPWQSRHRGLVRATDALVVTAAVAAAYTAHLTRSAGEVDLMAVPVLLAAAAVWLLALGASKAYDWHLFGSGMSEYRRVLGATWKTFSVVVIIAWLATLSGVRDVLLVTFPLGVAGLLTARFAWRRRILRLRKRHAACTTGIVAVGHRVQVSRLVERLADAPDHGFHVIGACVPAGEAGIGETIAGVPVLGDPDRAGEVAGRVGAGAVAVSGSHEITADVVRRLSWNLEARGIELMLTAELADVALPRISVSPVPGMSLLHVDLPRFSGPKYAVKQVMDRSLALVLTVLAAPLIAVLALAVAATSRGWPFYVSERVGQGGRVFRMVKLRTMHQGADRLVPTLSATDEGAGVLFKLRDDPRVTAIGRVLRRYSLDELPQLFNVLAGHMSLVGPRPPLPHEAAEYEERMRRRLLVKPGMTGLWQVRGRSDLSWDETVRCDVYYAENWTPQLDLLILVDTVRAVVSARGAY</sequence>
<keyword evidence="6 8" id="KW-0472">Membrane</keyword>
<accession>A0ABS1LEJ5</accession>
<dbReference type="PANTHER" id="PTHR30576">
    <property type="entry name" value="COLANIC BIOSYNTHESIS UDP-GLUCOSE LIPID CARRIER TRANSFERASE"/>
    <property type="match status" value="1"/>
</dbReference>
<reference evidence="10 11" key="1">
    <citation type="journal article" date="2021" name="Arch. Microbiol.">
        <title>Myceligenerans indicum sp. nov., an actinobacterium isolated from mangrove sediment of Sundarbans, India.</title>
        <authorList>
            <person name="Asha K."/>
            <person name="Bhadury P."/>
        </authorList>
    </citation>
    <scope>NUCLEOTIDE SEQUENCE [LARGE SCALE GENOMIC DNA]</scope>
    <source>
        <strain evidence="10 11">I2</strain>
    </source>
</reference>
<dbReference type="InterPro" id="IPR017475">
    <property type="entry name" value="EPS_sugar_tfrase"/>
</dbReference>
<keyword evidence="3 10" id="KW-0808">Transferase</keyword>
<keyword evidence="4 8" id="KW-0812">Transmembrane</keyword>
<evidence type="ECO:0000313" key="10">
    <source>
        <dbReference type="EMBL" id="MBL0884707.1"/>
    </source>
</evidence>
<feature type="compositionally biased region" description="Polar residues" evidence="7">
    <location>
        <begin position="8"/>
        <end position="20"/>
    </location>
</feature>
<gene>
    <name evidence="10" type="ORF">HGK34_00170</name>
</gene>
<feature type="transmembrane region" description="Helical" evidence="8">
    <location>
        <begin position="78"/>
        <end position="97"/>
    </location>
</feature>
<comment type="caution">
    <text evidence="10">The sequence shown here is derived from an EMBL/GenBank/DDBJ whole genome shotgun (WGS) entry which is preliminary data.</text>
</comment>
<dbReference type="PANTHER" id="PTHR30576:SF10">
    <property type="entry name" value="SLL5057 PROTEIN"/>
    <property type="match status" value="1"/>
</dbReference>
<dbReference type="Pfam" id="PF02397">
    <property type="entry name" value="Bac_transf"/>
    <property type="match status" value="1"/>
</dbReference>
<dbReference type="Proteomes" id="UP000675409">
    <property type="component" value="Unassembled WGS sequence"/>
</dbReference>
<evidence type="ECO:0000256" key="6">
    <source>
        <dbReference type="ARBA" id="ARBA00023136"/>
    </source>
</evidence>
<proteinExistence type="inferred from homology"/>
<feature type="transmembrane region" description="Helical" evidence="8">
    <location>
        <begin position="118"/>
        <end position="135"/>
    </location>
</feature>
<dbReference type="EMBL" id="JABBYC010000001">
    <property type="protein sequence ID" value="MBL0884707.1"/>
    <property type="molecule type" value="Genomic_DNA"/>
</dbReference>
<evidence type="ECO:0000313" key="11">
    <source>
        <dbReference type="Proteomes" id="UP000675409"/>
    </source>
</evidence>
<evidence type="ECO:0000256" key="7">
    <source>
        <dbReference type="SAM" id="MobiDB-lite"/>
    </source>
</evidence>
<name>A0ABS1LEJ5_9MICO</name>
<keyword evidence="11" id="KW-1185">Reference proteome</keyword>
<comment type="subcellular location">
    <subcellularLocation>
        <location evidence="1">Membrane</location>
        <topology evidence="1">Multi-pass membrane protein</topology>
    </subcellularLocation>
</comment>
<evidence type="ECO:0000256" key="8">
    <source>
        <dbReference type="SAM" id="Phobius"/>
    </source>
</evidence>
<evidence type="ECO:0000256" key="4">
    <source>
        <dbReference type="ARBA" id="ARBA00022692"/>
    </source>
</evidence>
<dbReference type="Pfam" id="PF13727">
    <property type="entry name" value="CoA_binding_3"/>
    <property type="match status" value="1"/>
</dbReference>
<dbReference type="InterPro" id="IPR003362">
    <property type="entry name" value="Bact_transf"/>
</dbReference>